<evidence type="ECO:0000313" key="1">
    <source>
        <dbReference type="EMBL" id="KYP76932.1"/>
    </source>
</evidence>
<dbReference type="SUPFAM" id="SSF56672">
    <property type="entry name" value="DNA/RNA polymerases"/>
    <property type="match status" value="1"/>
</dbReference>
<dbReference type="CDD" id="cd09272">
    <property type="entry name" value="RNase_HI_RT_Ty1"/>
    <property type="match status" value="1"/>
</dbReference>
<dbReference type="PANTHER" id="PTHR11439">
    <property type="entry name" value="GAG-POL-RELATED RETROTRANSPOSON"/>
    <property type="match status" value="1"/>
</dbReference>
<dbReference type="AlphaFoldDB" id="A0A151UCB8"/>
<accession>A0A151UCB8</accession>
<gene>
    <name evidence="1" type="ORF">KK1_021195</name>
</gene>
<dbReference type="EMBL" id="CM003603">
    <property type="protein sequence ID" value="KYP76932.1"/>
    <property type="molecule type" value="Genomic_DNA"/>
</dbReference>
<evidence type="ECO:0000313" key="2">
    <source>
        <dbReference type="Proteomes" id="UP000075243"/>
    </source>
</evidence>
<dbReference type="InterPro" id="IPR043502">
    <property type="entry name" value="DNA/RNA_pol_sf"/>
</dbReference>
<keyword evidence="2" id="KW-1185">Reference proteome</keyword>
<name>A0A151UCB8_CAJCA</name>
<reference evidence="1 2" key="1">
    <citation type="journal article" date="2012" name="Nat. Biotechnol.">
        <title>Draft genome sequence of pigeonpea (Cajanus cajan), an orphan legume crop of resource-poor farmers.</title>
        <authorList>
            <person name="Varshney R.K."/>
            <person name="Chen W."/>
            <person name="Li Y."/>
            <person name="Bharti A.K."/>
            <person name="Saxena R.K."/>
            <person name="Schlueter J.A."/>
            <person name="Donoghue M.T."/>
            <person name="Azam S."/>
            <person name="Fan G."/>
            <person name="Whaley A.M."/>
            <person name="Farmer A.D."/>
            <person name="Sheridan J."/>
            <person name="Iwata A."/>
            <person name="Tuteja R."/>
            <person name="Penmetsa R.V."/>
            <person name="Wu W."/>
            <person name="Upadhyaya H.D."/>
            <person name="Yang S.P."/>
            <person name="Shah T."/>
            <person name="Saxena K.B."/>
            <person name="Michael T."/>
            <person name="McCombie W.R."/>
            <person name="Yang B."/>
            <person name="Zhang G."/>
            <person name="Yang H."/>
            <person name="Wang J."/>
            <person name="Spillane C."/>
            <person name="Cook D.R."/>
            <person name="May G.D."/>
            <person name="Xu X."/>
            <person name="Jackson S.A."/>
        </authorList>
    </citation>
    <scope>NUCLEOTIDE SEQUENCE [LARGE SCALE GENOMIC DNA]</scope>
    <source>
        <strain evidence="2">cv. Asha</strain>
    </source>
</reference>
<organism evidence="1 2">
    <name type="scientific">Cajanus cajan</name>
    <name type="common">Pigeon pea</name>
    <name type="synonym">Cajanus indicus</name>
    <dbReference type="NCBI Taxonomy" id="3821"/>
    <lineage>
        <taxon>Eukaryota</taxon>
        <taxon>Viridiplantae</taxon>
        <taxon>Streptophyta</taxon>
        <taxon>Embryophyta</taxon>
        <taxon>Tracheophyta</taxon>
        <taxon>Spermatophyta</taxon>
        <taxon>Magnoliopsida</taxon>
        <taxon>eudicotyledons</taxon>
        <taxon>Gunneridae</taxon>
        <taxon>Pentapetalae</taxon>
        <taxon>rosids</taxon>
        <taxon>fabids</taxon>
        <taxon>Fabales</taxon>
        <taxon>Fabaceae</taxon>
        <taxon>Papilionoideae</taxon>
        <taxon>50 kb inversion clade</taxon>
        <taxon>NPAAA clade</taxon>
        <taxon>indigoferoid/millettioid clade</taxon>
        <taxon>Phaseoleae</taxon>
        <taxon>Cajanus</taxon>
    </lineage>
</organism>
<protein>
    <submittedName>
        <fullName evidence="1">Retrovirus-related Pol polyprotein from transposon TNT 1-94</fullName>
    </submittedName>
</protein>
<dbReference type="Gramene" id="C.cajan_20580.t">
    <property type="protein sequence ID" value="C.cajan_20580.t.cds1"/>
    <property type="gene ID" value="C.cajan_20580"/>
</dbReference>
<dbReference type="Proteomes" id="UP000075243">
    <property type="component" value="Chromosome 1"/>
</dbReference>
<dbReference type="PANTHER" id="PTHR11439:SF483">
    <property type="entry name" value="PEPTIDE SYNTHASE GLIP-LIKE, PUTATIVE (AFU_ORTHOLOGUE AFUA_3G12920)-RELATED"/>
    <property type="match status" value="1"/>
</dbReference>
<proteinExistence type="predicted"/>
<dbReference type="OMA" id="HEQNGAT"/>
<sequence>MYGCKPVSTPLVTNEKLQKVDGALEADASRYRSLVGSLLYLTATRPDIMFATSLLSRFMQKPSQIHYGTGKRILRYLQGTREFGIWYKTMTKSRMIGYTDSDWAGSIDDMKSTSGYAFSLGSGFFYWASKKQATVAQSTVEATYIAAAETTSQAIWLRRILEEMSEQQDGPTVIYCDNRSAIATTNNPIHHKERNT</sequence>